<evidence type="ECO:0000313" key="1">
    <source>
        <dbReference type="EMBL" id="PTR09899.1"/>
    </source>
</evidence>
<dbReference type="OrthoDB" id="7432864at2"/>
<dbReference type="RefSeq" id="WP_108222588.1">
    <property type="nucleotide sequence ID" value="NZ_CP090026.1"/>
</dbReference>
<dbReference type="EMBL" id="QAOT01000031">
    <property type="protein sequence ID" value="PTR09899.1"/>
    <property type="molecule type" value="Genomic_DNA"/>
</dbReference>
<sequence length="133" mass="15815">MKEPKSGDIWRYPYLWDWQAEQGEEDGRKNRQSLVLMAIAKDNQIYFLSITSQPPRPGQTRIEVPEMERRRAKLDDKRLWVVLEEYNRDSLTDSLYFQPDGYLGEFSKGFMKIIRATFAVQLRARKAKEVARR</sequence>
<dbReference type="Proteomes" id="UP000244060">
    <property type="component" value="Unassembled WGS sequence"/>
</dbReference>
<accession>A0A2T5JPY3</accession>
<reference evidence="1 2" key="1">
    <citation type="submission" date="2018-04" db="EMBL/GenBank/DDBJ databases">
        <title>Genomic Encyclopedia of Type Strains, Phase III (KMG-III): the genomes of soil and plant-associated and newly described type strains.</title>
        <authorList>
            <person name="Whitman W."/>
        </authorList>
    </citation>
    <scope>NUCLEOTIDE SEQUENCE [LARGE SCALE GENOMIC DNA]</scope>
    <source>
        <strain evidence="1 2">KA25</strain>
    </source>
</reference>
<comment type="caution">
    <text evidence="1">The sequence shown here is derived from an EMBL/GenBank/DDBJ whole genome shotgun (WGS) entry which is preliminary data.</text>
</comment>
<name>A0A2T5JPY3_9RHOB</name>
<proteinExistence type="predicted"/>
<protein>
    <submittedName>
        <fullName evidence="1">Uncharacterized protein</fullName>
    </submittedName>
</protein>
<gene>
    <name evidence="1" type="ORF">C8J28_13110</name>
</gene>
<evidence type="ECO:0000313" key="2">
    <source>
        <dbReference type="Proteomes" id="UP000244060"/>
    </source>
</evidence>
<organism evidence="1 2">
    <name type="scientific">Cereibacter azotoformans</name>
    <dbReference type="NCBI Taxonomy" id="43057"/>
    <lineage>
        <taxon>Bacteria</taxon>
        <taxon>Pseudomonadati</taxon>
        <taxon>Pseudomonadota</taxon>
        <taxon>Alphaproteobacteria</taxon>
        <taxon>Rhodobacterales</taxon>
        <taxon>Paracoccaceae</taxon>
        <taxon>Cereibacter</taxon>
    </lineage>
</organism>
<keyword evidence="2" id="KW-1185">Reference proteome</keyword>
<dbReference type="AlphaFoldDB" id="A0A2T5JPY3"/>